<feature type="region of interest" description="Disordered" evidence="3">
    <location>
        <begin position="106"/>
        <end position="136"/>
    </location>
</feature>
<dbReference type="PROSITE" id="PS50081">
    <property type="entry name" value="ZF_DAG_PE_2"/>
    <property type="match status" value="1"/>
</dbReference>
<dbReference type="Gene3D" id="3.30.60.20">
    <property type="match status" value="1"/>
</dbReference>
<evidence type="ECO:0000313" key="6">
    <source>
        <dbReference type="RefSeq" id="XP_033233510.1"/>
    </source>
</evidence>
<keyword evidence="5" id="KW-1185">Reference proteome</keyword>
<dbReference type="InterPro" id="IPR046349">
    <property type="entry name" value="C1-like_sf"/>
</dbReference>
<evidence type="ECO:0000259" key="4">
    <source>
        <dbReference type="PROSITE" id="PS50081"/>
    </source>
</evidence>
<dbReference type="KEGG" id="dpo:117183535"/>
<dbReference type="RefSeq" id="XP_033233510.1">
    <property type="nucleotide sequence ID" value="XM_033377619.1"/>
</dbReference>
<dbReference type="PANTHER" id="PTHR21119:SF5">
    <property type="entry name" value="C2 DOMAIN-CONTAINING PROTEIN"/>
    <property type="match status" value="1"/>
</dbReference>
<dbReference type="AlphaFoldDB" id="A0A6I8VR11"/>
<reference evidence="6" key="2">
    <citation type="submission" date="2025-08" db="UniProtKB">
        <authorList>
            <consortium name="RefSeq"/>
        </authorList>
    </citation>
    <scope>IDENTIFICATION</scope>
    <source>
        <strain evidence="6">MV-25-SWS-2005</strain>
        <tissue evidence="6">Whole body</tissue>
    </source>
</reference>
<accession>A0A6I8VR11</accession>
<keyword evidence="2" id="KW-0862">Zinc</keyword>
<reference evidence="5" key="1">
    <citation type="submission" date="2024-06" db="UniProtKB">
        <authorList>
            <consortium name="RefSeq"/>
        </authorList>
    </citation>
    <scope>NUCLEOTIDE SEQUENCE [LARGE SCALE GENOMIC DNA]</scope>
    <source>
        <strain evidence="5">MV2-25</strain>
    </source>
</reference>
<dbReference type="Pfam" id="PF00130">
    <property type="entry name" value="C1_1"/>
    <property type="match status" value="1"/>
</dbReference>
<dbReference type="SMART" id="SM00109">
    <property type="entry name" value="C1"/>
    <property type="match status" value="1"/>
</dbReference>
<sequence>MRLSFYARYFQVEGGTSPSFGRPLCPTAIQPHNETGNGSGTANEDSTAEFGQPNAASSPNGSGYHNNYNLNGSSGLAGNGSGNGNGNGNGSSNINGGGYSVNSLPRNGAHLGHLQAGEGMDVLDDPGRSKKRPRMGIGSAITDHSRRSSISESSAISGFSSASNKTYVHEASTLVLETIENGVKRHFIVPLAIAQRPRWRRKGTKLHIYNDHTFIAKHLSGSGLQCSICMKSIPRRPGKQGYECRDCQLICHKQCHIRAPQACPNPTVLSMELTKLNSAAADRSIRKL</sequence>
<protein>
    <submittedName>
        <fullName evidence="6">Hyphally regulated cell wall protein 1-like isoform X1</fullName>
    </submittedName>
</protein>
<evidence type="ECO:0000256" key="3">
    <source>
        <dbReference type="SAM" id="MobiDB-lite"/>
    </source>
</evidence>
<name>A0A6I8VR11_DROPS</name>
<feature type="domain" description="Phorbol-ester/DAG-type" evidence="4">
    <location>
        <begin position="211"/>
        <end position="263"/>
    </location>
</feature>
<feature type="compositionally biased region" description="Polar residues" evidence="3">
    <location>
        <begin position="30"/>
        <end position="45"/>
    </location>
</feature>
<evidence type="ECO:0000256" key="2">
    <source>
        <dbReference type="ARBA" id="ARBA00022833"/>
    </source>
</evidence>
<dbReference type="PANTHER" id="PTHR21119">
    <property type="entry name" value="C2 DOMAIN-CONTAINING PROTEIN"/>
    <property type="match status" value="1"/>
</dbReference>
<feature type="region of interest" description="Disordered" evidence="3">
    <location>
        <begin position="16"/>
        <end position="68"/>
    </location>
</feature>
<evidence type="ECO:0000256" key="1">
    <source>
        <dbReference type="ARBA" id="ARBA00022723"/>
    </source>
</evidence>
<dbReference type="InterPro" id="IPR002219">
    <property type="entry name" value="PKC_DAG/PE"/>
</dbReference>
<gene>
    <name evidence="6" type="primary">LOC117183535</name>
</gene>
<dbReference type="SUPFAM" id="SSF57889">
    <property type="entry name" value="Cysteine-rich domain"/>
    <property type="match status" value="1"/>
</dbReference>
<organism evidence="5 6">
    <name type="scientific">Drosophila pseudoobscura pseudoobscura</name>
    <name type="common">Fruit fly</name>
    <dbReference type="NCBI Taxonomy" id="46245"/>
    <lineage>
        <taxon>Eukaryota</taxon>
        <taxon>Metazoa</taxon>
        <taxon>Ecdysozoa</taxon>
        <taxon>Arthropoda</taxon>
        <taxon>Hexapoda</taxon>
        <taxon>Insecta</taxon>
        <taxon>Pterygota</taxon>
        <taxon>Neoptera</taxon>
        <taxon>Endopterygota</taxon>
        <taxon>Diptera</taxon>
        <taxon>Brachycera</taxon>
        <taxon>Muscomorpha</taxon>
        <taxon>Ephydroidea</taxon>
        <taxon>Drosophilidae</taxon>
        <taxon>Drosophila</taxon>
        <taxon>Sophophora</taxon>
    </lineage>
</organism>
<proteinExistence type="predicted"/>
<dbReference type="InterPro" id="IPR039934">
    <property type="entry name" value="C2CD2/C2CD2L"/>
</dbReference>
<dbReference type="GO" id="GO:0046872">
    <property type="term" value="F:metal ion binding"/>
    <property type="evidence" value="ECO:0007669"/>
    <property type="project" value="UniProtKB-KW"/>
</dbReference>
<evidence type="ECO:0000313" key="5">
    <source>
        <dbReference type="Proteomes" id="UP000001819"/>
    </source>
</evidence>
<dbReference type="PROSITE" id="PS00479">
    <property type="entry name" value="ZF_DAG_PE_1"/>
    <property type="match status" value="1"/>
</dbReference>
<keyword evidence="1" id="KW-0479">Metal-binding</keyword>
<dbReference type="Proteomes" id="UP000001819">
    <property type="component" value="Chromosome 3"/>
</dbReference>
<dbReference type="CDD" id="cd20831">
    <property type="entry name" value="C1_dGM13116p-like"/>
    <property type="match status" value="1"/>
</dbReference>